<organism evidence="2 3">
    <name type="scientific">Triparma laevis f. longispina</name>
    <dbReference type="NCBI Taxonomy" id="1714387"/>
    <lineage>
        <taxon>Eukaryota</taxon>
        <taxon>Sar</taxon>
        <taxon>Stramenopiles</taxon>
        <taxon>Ochrophyta</taxon>
        <taxon>Bolidophyceae</taxon>
        <taxon>Parmales</taxon>
        <taxon>Triparmaceae</taxon>
        <taxon>Triparma</taxon>
    </lineage>
</organism>
<name>A0A9W6ZNC8_9STRA</name>
<proteinExistence type="predicted"/>
<dbReference type="Proteomes" id="UP001165122">
    <property type="component" value="Unassembled WGS sequence"/>
</dbReference>
<feature type="compositionally biased region" description="Basic residues" evidence="1">
    <location>
        <begin position="320"/>
        <end position="331"/>
    </location>
</feature>
<protein>
    <submittedName>
        <fullName evidence="2">Uncharacterized protein</fullName>
    </submittedName>
</protein>
<dbReference type="AlphaFoldDB" id="A0A9W6ZNC8"/>
<feature type="compositionally biased region" description="Low complexity" evidence="1">
    <location>
        <begin position="170"/>
        <end position="187"/>
    </location>
</feature>
<feature type="region of interest" description="Disordered" evidence="1">
    <location>
        <begin position="307"/>
        <end position="331"/>
    </location>
</feature>
<reference evidence="3" key="1">
    <citation type="journal article" date="2023" name="Commun. Biol.">
        <title>Genome analysis of Parmales, the sister group of diatoms, reveals the evolutionary specialization of diatoms from phago-mixotrophs to photoautotrophs.</title>
        <authorList>
            <person name="Ban H."/>
            <person name="Sato S."/>
            <person name="Yoshikawa S."/>
            <person name="Yamada K."/>
            <person name="Nakamura Y."/>
            <person name="Ichinomiya M."/>
            <person name="Sato N."/>
            <person name="Blanc-Mathieu R."/>
            <person name="Endo H."/>
            <person name="Kuwata A."/>
            <person name="Ogata H."/>
        </authorList>
    </citation>
    <scope>NUCLEOTIDE SEQUENCE [LARGE SCALE GENOMIC DNA]</scope>
    <source>
        <strain evidence="3">NIES 3700</strain>
    </source>
</reference>
<evidence type="ECO:0000313" key="3">
    <source>
        <dbReference type="Proteomes" id="UP001165122"/>
    </source>
</evidence>
<evidence type="ECO:0000313" key="2">
    <source>
        <dbReference type="EMBL" id="GMH54158.1"/>
    </source>
</evidence>
<feature type="compositionally biased region" description="Basic and acidic residues" evidence="1">
    <location>
        <begin position="309"/>
        <end position="319"/>
    </location>
</feature>
<feature type="region of interest" description="Disordered" evidence="1">
    <location>
        <begin position="117"/>
        <end position="187"/>
    </location>
</feature>
<dbReference type="OrthoDB" id="200433at2759"/>
<dbReference type="EMBL" id="BRXW01000431">
    <property type="protein sequence ID" value="GMH54158.1"/>
    <property type="molecule type" value="Genomic_DNA"/>
</dbReference>
<evidence type="ECO:0000256" key="1">
    <source>
        <dbReference type="SAM" id="MobiDB-lite"/>
    </source>
</evidence>
<gene>
    <name evidence="2" type="ORF">TrLO_g12813</name>
</gene>
<keyword evidence="3" id="KW-1185">Reference proteome</keyword>
<accession>A0A9W6ZNC8</accession>
<sequence>MSNSAIRSLIRTQKWKDAIDKISEAPNECKLKGGPLMNYILHEAVTKCAPLDVVQLLVKICPKACNSKDKDKNRPIDIAMAMKLPSGVNRNPDVVGFLLKHNPDAALAKINKVMKSNALRREGKGSGGKRGGRQNRRSLDSLTALEKTGLSPLPDLASPSKLPEDLIPDTSTLTKLSSPVLPSLSPLSPRSEALMLKQDEEDGLTSTVVKKKPKMKRRASFGSRVLTALFGEKRDMEAEAEATAKEKIMAQVSAGLKKEAPKRLSFKGSSSAAGVSAARGLSLKDGAIDFGADTPIEVLAALASLHAEGSTHKNEDGGGRRRRRDRRRRSL</sequence>
<comment type="caution">
    <text evidence="2">The sequence shown here is derived from an EMBL/GenBank/DDBJ whole genome shotgun (WGS) entry which is preliminary data.</text>
</comment>